<name>X0WHT4_9ZZZZ</name>
<reference evidence="1" key="1">
    <citation type="journal article" date="2014" name="Front. Microbiol.">
        <title>High frequency of phylogenetically diverse reductive dehalogenase-homologous genes in deep subseafloor sedimentary metagenomes.</title>
        <authorList>
            <person name="Kawai M."/>
            <person name="Futagami T."/>
            <person name="Toyoda A."/>
            <person name="Takaki Y."/>
            <person name="Nishi S."/>
            <person name="Hori S."/>
            <person name="Arai W."/>
            <person name="Tsubouchi T."/>
            <person name="Morono Y."/>
            <person name="Uchiyama I."/>
            <person name="Ito T."/>
            <person name="Fujiyama A."/>
            <person name="Inagaki F."/>
            <person name="Takami H."/>
        </authorList>
    </citation>
    <scope>NUCLEOTIDE SEQUENCE</scope>
    <source>
        <strain evidence="1">Expedition CK06-06</strain>
    </source>
</reference>
<gene>
    <name evidence="1" type="ORF">S01H1_60712</name>
</gene>
<organism evidence="1">
    <name type="scientific">marine sediment metagenome</name>
    <dbReference type="NCBI Taxonomy" id="412755"/>
    <lineage>
        <taxon>unclassified sequences</taxon>
        <taxon>metagenomes</taxon>
        <taxon>ecological metagenomes</taxon>
    </lineage>
</organism>
<protein>
    <submittedName>
        <fullName evidence="1">Uncharacterized protein</fullName>
    </submittedName>
</protein>
<dbReference type="EMBL" id="BARS01039772">
    <property type="protein sequence ID" value="GAG22772.1"/>
    <property type="molecule type" value="Genomic_DNA"/>
</dbReference>
<dbReference type="AlphaFoldDB" id="X0WHT4"/>
<accession>X0WHT4</accession>
<evidence type="ECO:0000313" key="1">
    <source>
        <dbReference type="EMBL" id="GAG22772.1"/>
    </source>
</evidence>
<proteinExistence type="predicted"/>
<sequence>MTYSRILPINRKPRKSIVPPRDLPDWTIMEEQLASGEWRIQAYSPMGEPVEVVCEDHDEAIQYCLNSCRAMKGKGYHNRKQ</sequence>
<comment type="caution">
    <text evidence="1">The sequence shown here is derived from an EMBL/GenBank/DDBJ whole genome shotgun (WGS) entry which is preliminary data.</text>
</comment>